<dbReference type="Gene3D" id="1.10.287.1260">
    <property type="match status" value="1"/>
</dbReference>
<evidence type="ECO:0000256" key="6">
    <source>
        <dbReference type="ARBA" id="ARBA00023136"/>
    </source>
</evidence>
<dbReference type="PANTHER" id="PTHR30221">
    <property type="entry name" value="SMALL-CONDUCTANCE MECHANOSENSITIVE CHANNEL"/>
    <property type="match status" value="1"/>
</dbReference>
<evidence type="ECO:0000259" key="8">
    <source>
        <dbReference type="Pfam" id="PF00924"/>
    </source>
</evidence>
<evidence type="ECO:0000256" key="1">
    <source>
        <dbReference type="ARBA" id="ARBA00004651"/>
    </source>
</evidence>
<dbReference type="PANTHER" id="PTHR30221:SF1">
    <property type="entry name" value="SMALL-CONDUCTANCE MECHANOSENSITIVE CHANNEL"/>
    <property type="match status" value="1"/>
</dbReference>
<evidence type="ECO:0000259" key="9">
    <source>
        <dbReference type="Pfam" id="PF21082"/>
    </source>
</evidence>
<evidence type="ECO:0000256" key="7">
    <source>
        <dbReference type="SAM" id="Phobius"/>
    </source>
</evidence>
<dbReference type="AlphaFoldDB" id="A0A0K2GDX3"/>
<keyword evidence="4 7" id="KW-0812">Transmembrane</keyword>
<feature type="domain" description="Mechanosensitive ion channel MscS C-terminal" evidence="9">
    <location>
        <begin position="191"/>
        <end position="273"/>
    </location>
</feature>
<name>A0A0K2GDX3_NITMO</name>
<dbReference type="InterPro" id="IPR045275">
    <property type="entry name" value="MscS_archaea/bacteria_type"/>
</dbReference>
<dbReference type="STRING" id="42253.NITMOv2_2738"/>
<evidence type="ECO:0000256" key="5">
    <source>
        <dbReference type="ARBA" id="ARBA00022989"/>
    </source>
</evidence>
<dbReference type="InterPro" id="IPR011014">
    <property type="entry name" value="MscS_channel_TM-2"/>
</dbReference>
<dbReference type="InterPro" id="IPR023408">
    <property type="entry name" value="MscS_beta-dom_sf"/>
</dbReference>
<dbReference type="SUPFAM" id="SSF82861">
    <property type="entry name" value="Mechanosensitive channel protein MscS (YggB), transmembrane region"/>
    <property type="match status" value="1"/>
</dbReference>
<dbReference type="SUPFAM" id="SSF82689">
    <property type="entry name" value="Mechanosensitive channel protein MscS (YggB), C-terminal domain"/>
    <property type="match status" value="1"/>
</dbReference>
<dbReference type="Proteomes" id="UP000069205">
    <property type="component" value="Chromosome"/>
</dbReference>
<protein>
    <submittedName>
        <fullName evidence="10">Mechanosensitive ion channel</fullName>
    </submittedName>
</protein>
<feature type="transmembrane region" description="Helical" evidence="7">
    <location>
        <begin position="29"/>
        <end position="49"/>
    </location>
</feature>
<feature type="transmembrane region" description="Helical" evidence="7">
    <location>
        <begin position="100"/>
        <end position="129"/>
    </location>
</feature>
<sequence>MMEAVGEHSGAGLAWRTLAGLWESFLERLPLIVIGLLVLALFVLAGRVLKRAIVAAGRRTRLHETLADLLGRLASAAMVVLGLFVSAVVIFPAFKPGDLVAGLGITSIAVGFAFKDILQNFLAGLLLLWRQPFRIGDQVRTGETEGTVEEINTRSTRIKTYDGELVTVPNMEVYSRAILVRTAYGIRRSRFTVGIGYTDSIEQARETIERLLHDTEGVLPDPAPWVHVTELAPSSVNFTVYFWTDARQDRVLQTSDRVATGIKLALDRAKIDIPYPHQVVFFHDATEQQQRKTA</sequence>
<keyword evidence="11" id="KW-1185">Reference proteome</keyword>
<evidence type="ECO:0000313" key="11">
    <source>
        <dbReference type="Proteomes" id="UP000069205"/>
    </source>
</evidence>
<dbReference type="EMBL" id="CP011801">
    <property type="protein sequence ID" value="ALA59148.1"/>
    <property type="molecule type" value="Genomic_DNA"/>
</dbReference>
<dbReference type="Pfam" id="PF00924">
    <property type="entry name" value="MS_channel_2nd"/>
    <property type="match status" value="1"/>
</dbReference>
<dbReference type="RefSeq" id="WP_187299196.1">
    <property type="nucleotide sequence ID" value="NZ_CP011801.1"/>
</dbReference>
<comment type="similarity">
    <text evidence="2">Belongs to the MscS (TC 1.A.23) family.</text>
</comment>
<evidence type="ECO:0000256" key="3">
    <source>
        <dbReference type="ARBA" id="ARBA00022475"/>
    </source>
</evidence>
<feature type="domain" description="Mechanosensitive ion channel MscS" evidence="8">
    <location>
        <begin position="116"/>
        <end position="176"/>
    </location>
</feature>
<gene>
    <name evidence="10" type="primary">mscS</name>
    <name evidence="10" type="ORF">NITMOv2_2738</name>
</gene>
<dbReference type="InterPro" id="IPR010920">
    <property type="entry name" value="LSM_dom_sf"/>
</dbReference>
<keyword evidence="6 7" id="KW-0472">Membrane</keyword>
<evidence type="ECO:0000256" key="2">
    <source>
        <dbReference type="ARBA" id="ARBA00008017"/>
    </source>
</evidence>
<dbReference type="SUPFAM" id="SSF50182">
    <property type="entry name" value="Sm-like ribonucleoproteins"/>
    <property type="match status" value="1"/>
</dbReference>
<dbReference type="InterPro" id="IPR006685">
    <property type="entry name" value="MscS_channel_2nd"/>
</dbReference>
<proteinExistence type="inferred from homology"/>
<comment type="subcellular location">
    <subcellularLocation>
        <location evidence="1">Cell membrane</location>
        <topology evidence="1">Multi-pass membrane protein</topology>
    </subcellularLocation>
</comment>
<dbReference type="GO" id="GO:0005886">
    <property type="term" value="C:plasma membrane"/>
    <property type="evidence" value="ECO:0007669"/>
    <property type="project" value="UniProtKB-SubCell"/>
</dbReference>
<dbReference type="Gene3D" id="3.30.70.100">
    <property type="match status" value="1"/>
</dbReference>
<dbReference type="PATRIC" id="fig|42253.5.peg.2708"/>
<keyword evidence="5 7" id="KW-1133">Transmembrane helix</keyword>
<keyword evidence="3" id="KW-1003">Cell membrane</keyword>
<feature type="transmembrane region" description="Helical" evidence="7">
    <location>
        <begin position="69"/>
        <end position="94"/>
    </location>
</feature>
<accession>A0A0K2GDX3</accession>
<evidence type="ECO:0000313" key="10">
    <source>
        <dbReference type="EMBL" id="ALA59148.1"/>
    </source>
</evidence>
<dbReference type="InterPro" id="IPR049278">
    <property type="entry name" value="MS_channel_C"/>
</dbReference>
<evidence type="ECO:0000256" key="4">
    <source>
        <dbReference type="ARBA" id="ARBA00022692"/>
    </source>
</evidence>
<organism evidence="10 11">
    <name type="scientific">Nitrospira moscoviensis</name>
    <dbReference type="NCBI Taxonomy" id="42253"/>
    <lineage>
        <taxon>Bacteria</taxon>
        <taxon>Pseudomonadati</taxon>
        <taxon>Nitrospirota</taxon>
        <taxon>Nitrospiria</taxon>
        <taxon>Nitrospirales</taxon>
        <taxon>Nitrospiraceae</taxon>
        <taxon>Nitrospira</taxon>
    </lineage>
</organism>
<dbReference type="KEGG" id="nmv:NITMOv2_2738"/>
<dbReference type="Gene3D" id="2.30.30.60">
    <property type="match status" value="1"/>
</dbReference>
<dbReference type="InterPro" id="IPR011066">
    <property type="entry name" value="MscS_channel_C_sf"/>
</dbReference>
<dbReference type="GO" id="GO:0008381">
    <property type="term" value="F:mechanosensitive monoatomic ion channel activity"/>
    <property type="evidence" value="ECO:0007669"/>
    <property type="project" value="InterPro"/>
</dbReference>
<dbReference type="Pfam" id="PF21082">
    <property type="entry name" value="MS_channel_3rd"/>
    <property type="match status" value="1"/>
</dbReference>
<reference evidence="10 11" key="1">
    <citation type="journal article" date="2015" name="Proc. Natl. Acad. Sci. U.S.A.">
        <title>Expanded metabolic versatility of ubiquitous nitrite-oxidizing bacteria from the genus Nitrospira.</title>
        <authorList>
            <person name="Koch H."/>
            <person name="Lucker S."/>
            <person name="Albertsen M."/>
            <person name="Kitzinger K."/>
            <person name="Herbold C."/>
            <person name="Spieck E."/>
            <person name="Nielsen P.H."/>
            <person name="Wagner M."/>
            <person name="Daims H."/>
        </authorList>
    </citation>
    <scope>NUCLEOTIDE SEQUENCE [LARGE SCALE GENOMIC DNA]</scope>
    <source>
        <strain evidence="10 11">NSP M-1</strain>
    </source>
</reference>